<dbReference type="OrthoDB" id="3800967at2759"/>
<evidence type="ECO:0000313" key="3">
    <source>
        <dbReference type="Proteomes" id="UP000800040"/>
    </source>
</evidence>
<dbReference type="AlphaFoldDB" id="A0A6A5KH99"/>
<protein>
    <submittedName>
        <fullName evidence="2">Uncharacterized protein</fullName>
    </submittedName>
</protein>
<evidence type="ECO:0000313" key="2">
    <source>
        <dbReference type="EMBL" id="KAF1834842.1"/>
    </source>
</evidence>
<feature type="region of interest" description="Disordered" evidence="1">
    <location>
        <begin position="80"/>
        <end position="125"/>
    </location>
</feature>
<feature type="compositionally biased region" description="Basic and acidic residues" evidence="1">
    <location>
        <begin position="80"/>
        <end position="107"/>
    </location>
</feature>
<evidence type="ECO:0000256" key="1">
    <source>
        <dbReference type="SAM" id="MobiDB-lite"/>
    </source>
</evidence>
<dbReference type="Proteomes" id="UP000800040">
    <property type="component" value="Unassembled WGS sequence"/>
</dbReference>
<reference evidence="2" key="1">
    <citation type="submission" date="2020-01" db="EMBL/GenBank/DDBJ databases">
        <authorList>
            <consortium name="DOE Joint Genome Institute"/>
            <person name="Haridas S."/>
            <person name="Albert R."/>
            <person name="Binder M."/>
            <person name="Bloem J."/>
            <person name="Labutti K."/>
            <person name="Salamov A."/>
            <person name="Andreopoulos B."/>
            <person name="Baker S.E."/>
            <person name="Barry K."/>
            <person name="Bills G."/>
            <person name="Bluhm B.H."/>
            <person name="Cannon C."/>
            <person name="Castanera R."/>
            <person name="Culley D.E."/>
            <person name="Daum C."/>
            <person name="Ezra D."/>
            <person name="Gonzalez J.B."/>
            <person name="Henrissat B."/>
            <person name="Kuo A."/>
            <person name="Liang C."/>
            <person name="Lipzen A."/>
            <person name="Lutzoni F."/>
            <person name="Magnuson J."/>
            <person name="Mondo S."/>
            <person name="Nolan M."/>
            <person name="Ohm R."/>
            <person name="Pangilinan J."/>
            <person name="Park H.-J."/>
            <person name="Ramirez L."/>
            <person name="Alfaro M."/>
            <person name="Sun H."/>
            <person name="Tritt A."/>
            <person name="Yoshinaga Y."/>
            <person name="Zwiers L.-H."/>
            <person name="Turgeon B.G."/>
            <person name="Goodwin S.B."/>
            <person name="Spatafora J.W."/>
            <person name="Crous P.W."/>
            <person name="Grigoriev I.V."/>
        </authorList>
    </citation>
    <scope>NUCLEOTIDE SEQUENCE</scope>
    <source>
        <strain evidence="2">P77</strain>
    </source>
</reference>
<gene>
    <name evidence="2" type="ORF">BDW02DRAFT_319780</name>
</gene>
<proteinExistence type="predicted"/>
<organism evidence="2 3">
    <name type="scientific">Decorospora gaudefroyi</name>
    <dbReference type="NCBI Taxonomy" id="184978"/>
    <lineage>
        <taxon>Eukaryota</taxon>
        <taxon>Fungi</taxon>
        <taxon>Dikarya</taxon>
        <taxon>Ascomycota</taxon>
        <taxon>Pezizomycotina</taxon>
        <taxon>Dothideomycetes</taxon>
        <taxon>Pleosporomycetidae</taxon>
        <taxon>Pleosporales</taxon>
        <taxon>Pleosporineae</taxon>
        <taxon>Pleosporaceae</taxon>
        <taxon>Decorospora</taxon>
    </lineage>
</organism>
<keyword evidence="3" id="KW-1185">Reference proteome</keyword>
<sequence>MVPSASYRIKDHQSEVLTGSLATRIFYAGWREHSSTSEIGYVPPNVIQPTLVDGTPKGLYDIVVNGNVITVREILCARNRKDNQHQEKSFSGGNHDDHDHSQEDGGIAHRPGLTDSVEGDSDSRSEKFTDAFEHLSDQALSVATPAAGVSHTAAFTTDTKTGVERCISQARELARAEQHKHPKQTDVFCCRESALMFWARLMALSCELRQMVHAPYLAGLPKTFILRTFRSVDFVLSGNIAQLLWKFPPLCRTNQQTFNESIPVLLHNKRIILGHQITAHKLLTDFLDLVPQEKAFKAITDLHMEELKCIRDSDSAPTLRLFQLCTALEHLHITVHAAQFVEHTPFFLQKNKTHTRPSSKDEVLSKFQMRHVYELPKLKNLVLVCNDGALYANSLNCTEADIFEHLVTWLPDEHQRRHARFELRVRYTANGDRHYADCFLGWGSRADGDGEED</sequence>
<dbReference type="EMBL" id="ML975296">
    <property type="protein sequence ID" value="KAF1834842.1"/>
    <property type="molecule type" value="Genomic_DNA"/>
</dbReference>
<name>A0A6A5KH99_9PLEO</name>
<accession>A0A6A5KH99</accession>